<accession>A0AA39LLC5</accession>
<dbReference type="CDD" id="cd04280">
    <property type="entry name" value="ZnMc_astacin_like"/>
    <property type="match status" value="2"/>
</dbReference>
<comment type="caution">
    <text evidence="8">Lacks conserved residue(s) required for the propagation of feature annotation.</text>
</comment>
<feature type="compositionally biased region" description="Low complexity" evidence="11">
    <location>
        <begin position="577"/>
        <end position="755"/>
    </location>
</feature>
<dbReference type="SMART" id="SM00034">
    <property type="entry name" value="CLECT"/>
    <property type="match status" value="2"/>
</dbReference>
<dbReference type="InterPro" id="IPR016186">
    <property type="entry name" value="C-type_lectin-like/link_sf"/>
</dbReference>
<dbReference type="PANTHER" id="PTHR10127:SF819">
    <property type="entry name" value="ZINC METALLOPROTEINASE NAS-26"/>
    <property type="match status" value="1"/>
</dbReference>
<keyword evidence="2 9" id="KW-0645">Protease</keyword>
<dbReference type="InterPro" id="IPR034035">
    <property type="entry name" value="Astacin-like_dom"/>
</dbReference>
<evidence type="ECO:0000259" key="13">
    <source>
        <dbReference type="PROSITE" id="PS50041"/>
    </source>
</evidence>
<dbReference type="PROSITE" id="PS50041">
    <property type="entry name" value="C_TYPE_LECTIN_2"/>
    <property type="match status" value="2"/>
</dbReference>
<dbReference type="Gene3D" id="3.40.390.10">
    <property type="entry name" value="Collagenase (Catalytic Domain)"/>
    <property type="match status" value="2"/>
</dbReference>
<evidence type="ECO:0000256" key="2">
    <source>
        <dbReference type="ARBA" id="ARBA00022670"/>
    </source>
</evidence>
<evidence type="ECO:0000256" key="4">
    <source>
        <dbReference type="ARBA" id="ARBA00022801"/>
    </source>
</evidence>
<dbReference type="PROSITE" id="PS51864">
    <property type="entry name" value="ASTACIN"/>
    <property type="match status" value="2"/>
</dbReference>
<evidence type="ECO:0000313" key="15">
    <source>
        <dbReference type="EMBL" id="KAK0401986.1"/>
    </source>
</evidence>
<evidence type="ECO:0000256" key="5">
    <source>
        <dbReference type="ARBA" id="ARBA00022833"/>
    </source>
</evidence>
<dbReference type="InterPro" id="IPR016187">
    <property type="entry name" value="CTDL_fold"/>
</dbReference>
<dbReference type="EC" id="3.4.24.-" evidence="10"/>
<feature type="binding site" evidence="9">
    <location>
        <position position="341"/>
    </location>
    <ligand>
        <name>Zn(2+)</name>
        <dbReference type="ChEBI" id="CHEBI:29105"/>
        <note>catalytic</note>
    </ligand>
</feature>
<dbReference type="PROSITE" id="PS01186">
    <property type="entry name" value="EGF_2"/>
    <property type="match status" value="1"/>
</dbReference>
<organism evidence="15 16">
    <name type="scientific">Steinernema hermaphroditum</name>
    <dbReference type="NCBI Taxonomy" id="289476"/>
    <lineage>
        <taxon>Eukaryota</taxon>
        <taxon>Metazoa</taxon>
        <taxon>Ecdysozoa</taxon>
        <taxon>Nematoda</taxon>
        <taxon>Chromadorea</taxon>
        <taxon>Rhabditida</taxon>
        <taxon>Tylenchina</taxon>
        <taxon>Panagrolaimomorpha</taxon>
        <taxon>Strongyloidoidea</taxon>
        <taxon>Steinernematidae</taxon>
        <taxon>Steinernema</taxon>
    </lineage>
</organism>
<keyword evidence="7" id="KW-1015">Disulfide bond</keyword>
<dbReference type="Gene3D" id="3.10.100.10">
    <property type="entry name" value="Mannose-Binding Protein A, subunit A"/>
    <property type="match status" value="2"/>
</dbReference>
<dbReference type="EMBL" id="JAUCMV010000004">
    <property type="protein sequence ID" value="KAK0401986.1"/>
    <property type="molecule type" value="Genomic_DNA"/>
</dbReference>
<dbReference type="CDD" id="cd00037">
    <property type="entry name" value="CLECT"/>
    <property type="match status" value="2"/>
</dbReference>
<dbReference type="InterPro" id="IPR001506">
    <property type="entry name" value="Peptidase_M12A"/>
</dbReference>
<dbReference type="Gene3D" id="2.60.120.290">
    <property type="entry name" value="Spermadhesin, CUB domain"/>
    <property type="match status" value="1"/>
</dbReference>
<feature type="domain" description="C-type lectin" evidence="13">
    <location>
        <begin position="1520"/>
        <end position="1637"/>
    </location>
</feature>
<gene>
    <name evidence="15" type="ORF">QR680_016078</name>
</gene>
<feature type="binding site" evidence="9">
    <location>
        <position position="1229"/>
    </location>
    <ligand>
        <name>Zn(2+)</name>
        <dbReference type="ChEBI" id="CHEBI:29105"/>
        <note>catalytic</note>
    </ligand>
</feature>
<keyword evidence="6 9" id="KW-0482">Metalloprotease</keyword>
<dbReference type="GO" id="GO:0008270">
    <property type="term" value="F:zinc ion binding"/>
    <property type="evidence" value="ECO:0007669"/>
    <property type="project" value="UniProtKB-UniRule"/>
</dbReference>
<feature type="binding site" evidence="9">
    <location>
        <position position="1235"/>
    </location>
    <ligand>
        <name>Zn(2+)</name>
        <dbReference type="ChEBI" id="CHEBI:29105"/>
        <note>catalytic</note>
    </ligand>
</feature>
<evidence type="ECO:0000256" key="1">
    <source>
        <dbReference type="ARBA" id="ARBA00022536"/>
    </source>
</evidence>
<evidence type="ECO:0000256" key="9">
    <source>
        <dbReference type="PROSITE-ProRule" id="PRU01211"/>
    </source>
</evidence>
<evidence type="ECO:0000256" key="3">
    <source>
        <dbReference type="ARBA" id="ARBA00022723"/>
    </source>
</evidence>
<proteinExistence type="predicted"/>
<dbReference type="SMART" id="SM00042">
    <property type="entry name" value="CUB"/>
    <property type="match status" value="1"/>
</dbReference>
<dbReference type="SUPFAM" id="SSF56436">
    <property type="entry name" value="C-type lectin-like"/>
    <property type="match status" value="3"/>
</dbReference>
<sequence length="1642" mass="182808">MLWIACVAIFSVAASSAATDEELIKSLVVSKVEPFQRAYSGVYVKHLYYVNSKRFPSSYHYEGSEGSVLSYSEYQKNKVAIDHFCPELKVMYLPVLFLLNHLGSCHFASANETLKGKELLKKSVANFISKENRVHSDIDEVALLLAQHKWTARQRLHEQQKELYEEKKDVIDKAVEQVKNTKVRPLPASAPRSAAEINAALGLDEVLVEGDIMLTPSEARRYLKIDELSPAGHRSKRQAYQSDDFPQDLWSDGVPYFFDPALDSKTKDAVEVAIKFWQEHTCIKFTPVADADSSPTTPVMKFYPGVGCWSYVGRHPHMKEQGVSLGANCDAVSVTAHEIGHALGFTHEQSRWDRDKYIRVDETNILNGSEGAFKREDEKHNDNYGKQYDFGGIMHYFATAFAKDSSKPVMFTLNPDYQYSMGTAELPTLGDIYEMNTQYKCYAGMTCGEVLDADGTWKVLESKETIGDGGMTTDGAVLSHCTWHITAPEGKKIEYQVNYVNNAFGEDTLCTERCYFGGVNIKGLEKTWKVEGMRICCKPQFDKIMTSAHNIIAVTVSNLFHYTDFKLQYRTVDDDVTTTTEEPTTTTTEEPTTTTEEPTTTTEEPTTTTEEPTTTTEEPTTTTEEPTTTTEEPTTTTEEPTTTTEESPTTTEEPTTTTGEPTTTTEEPTTTTEEPTSTTGEPTTTTEEPTTTTEEPTTTTEEPTSTTGEPTTTTEEPTTTTAGEPATTTTAEKPTVTTTTEAPTTTTEALSTTNTTEAISTTIEVKTTTTSTQATTTKPAVSATCPYKYQFLSADGTKCYYTYAISLPYQRGNRLCDNVGGKISMVQAPEDEKKIKDIMIKKSHCSPRKTFSGYWHGMRNGECGILDLASNIEVYVNCLAWGASVPEAAVVCECPSVSAPPVVSTTTAAPTTTAATPTTAGPIGDVYNYGNYMLVKKELSFNDAKAFCESKGAKLLTLHKKGTEKLIQRIFDKVDPEKANIFWIGLHKPQGMSSKYAWLDGSTIDYSNWAKGMPRPNPSEECGAAFPDFAEIDEVADLIAQNKWRQVQSLVQENHPLRSDEMKDSIEHAKKLASQMRPLPASAPRSIAEINSDLGLDDVLVEGDILMTLGEAKKYFEVREQRSKRQAYQGPDFPRSLWTGGVYYNYDSTISKSARTAIEQGIAFWEANTCVQFHKVTNPATSPKLPVLIFTKGPGCISRKGRDTAAKRQYVSIGARCETIRHSSHEIAHALGFMHEQCRWDRDKYISVDLNNVELNKTHNYNKYKRSENNNFGKQYDFGGVMHYGESAFAKNQSIPVMIVRNPAYQMSMGAALIPAYGDIYEMNMLYSCYDKCKNSGTLCQNDGRPHPNNCTVCQCPSGFGGRDCSEREAPSHGLTCGETLLASYKWQTLDVSKTVGNGQYHEVNSTDPFHCTWHVEAPAGKQIEYVVEYVGFNNDHTQHCYPQCHFGGVSVKGFEKTWIPQGMSFCCAAQFNKTMSTASNLLVVQPWNIYYYTDFKVRYKIEGVEPTTTIPPTSPVDAYPIGNYTFVTTATSFNDAKTYCQSQNSQLLTIHTKGGERMFQSIFERLIPDGDSIFWLGLHKDRGMFSQFTWIDGSIVNYTNWANGMPKPTQKEKCAAFRDPKWVTRPCSSKQPFICEPKIIG</sequence>
<feature type="domain" description="Peptidase M12A" evidence="14">
    <location>
        <begin position="1126"/>
        <end position="1330"/>
    </location>
</feature>
<keyword evidence="16" id="KW-1185">Reference proteome</keyword>
<dbReference type="PANTHER" id="PTHR10127">
    <property type="entry name" value="DISCOIDIN, CUB, EGF, LAMININ , AND ZINC METALLOPROTEASE DOMAIN CONTAINING"/>
    <property type="match status" value="1"/>
</dbReference>
<feature type="domain" description="CUB" evidence="12">
    <location>
        <begin position="1377"/>
        <end position="1503"/>
    </location>
</feature>
<evidence type="ECO:0000259" key="14">
    <source>
        <dbReference type="PROSITE" id="PS51864"/>
    </source>
</evidence>
<comment type="cofactor">
    <cofactor evidence="9 10">
        <name>Zn(2+)</name>
        <dbReference type="ChEBI" id="CHEBI:29105"/>
    </cofactor>
    <text evidence="9 10">Binds 1 zinc ion per subunit.</text>
</comment>
<name>A0AA39LLC5_9BILA</name>
<dbReference type="InterPro" id="IPR001304">
    <property type="entry name" value="C-type_lectin-like"/>
</dbReference>
<evidence type="ECO:0000259" key="12">
    <source>
        <dbReference type="PROSITE" id="PS01180"/>
    </source>
</evidence>
<evidence type="ECO:0000256" key="6">
    <source>
        <dbReference type="ARBA" id="ARBA00023049"/>
    </source>
</evidence>
<dbReference type="Pfam" id="PF01400">
    <property type="entry name" value="Astacin"/>
    <property type="match status" value="2"/>
</dbReference>
<dbReference type="SUPFAM" id="SSF49854">
    <property type="entry name" value="Spermadhesin, CUB domain"/>
    <property type="match status" value="2"/>
</dbReference>
<protein>
    <recommendedName>
        <fullName evidence="10">Metalloendopeptidase</fullName>
        <ecNumber evidence="10">3.4.24.-</ecNumber>
    </recommendedName>
</protein>
<dbReference type="InterPro" id="IPR000859">
    <property type="entry name" value="CUB_dom"/>
</dbReference>
<dbReference type="PROSITE" id="PS01180">
    <property type="entry name" value="CUB"/>
    <property type="match status" value="2"/>
</dbReference>
<dbReference type="InterPro" id="IPR035914">
    <property type="entry name" value="Sperma_CUB_dom_sf"/>
</dbReference>
<feature type="domain" description="C-type lectin" evidence="13">
    <location>
        <begin position="927"/>
        <end position="1045"/>
    </location>
</feature>
<reference evidence="15" key="1">
    <citation type="submission" date="2023-06" db="EMBL/GenBank/DDBJ databases">
        <title>Genomic analysis of the entomopathogenic nematode Steinernema hermaphroditum.</title>
        <authorList>
            <person name="Schwarz E.M."/>
            <person name="Heppert J.K."/>
            <person name="Baniya A."/>
            <person name="Schwartz H.T."/>
            <person name="Tan C.-H."/>
            <person name="Antoshechkin I."/>
            <person name="Sternberg P.W."/>
            <person name="Goodrich-Blair H."/>
            <person name="Dillman A.R."/>
        </authorList>
    </citation>
    <scope>NUCLEOTIDE SEQUENCE</scope>
    <source>
        <strain evidence="15">PS9179</strain>
        <tissue evidence="15">Whole animal</tissue>
    </source>
</reference>
<evidence type="ECO:0000256" key="11">
    <source>
        <dbReference type="SAM" id="MobiDB-lite"/>
    </source>
</evidence>
<dbReference type="GO" id="GO:0006508">
    <property type="term" value="P:proteolysis"/>
    <property type="evidence" value="ECO:0007669"/>
    <property type="project" value="UniProtKB-KW"/>
</dbReference>
<keyword evidence="3 9" id="KW-0479">Metal-binding</keyword>
<feature type="domain" description="Peptidase M12A" evidence="14">
    <location>
        <begin position="238"/>
        <end position="442"/>
    </location>
</feature>
<dbReference type="SUPFAM" id="SSF55486">
    <property type="entry name" value="Metalloproteases ('zincins'), catalytic domain"/>
    <property type="match status" value="2"/>
</dbReference>
<dbReference type="InterPro" id="IPR024079">
    <property type="entry name" value="MetalloPept_cat_dom_sf"/>
</dbReference>
<keyword evidence="4 9" id="KW-0378">Hydrolase</keyword>
<dbReference type="Pfam" id="PF00059">
    <property type="entry name" value="Lectin_C"/>
    <property type="match status" value="2"/>
</dbReference>
<dbReference type="InterPro" id="IPR006026">
    <property type="entry name" value="Peptidase_Metallo"/>
</dbReference>
<dbReference type="InterPro" id="IPR000742">
    <property type="entry name" value="EGF"/>
</dbReference>
<dbReference type="PROSITE" id="PS00022">
    <property type="entry name" value="EGF_1"/>
    <property type="match status" value="1"/>
</dbReference>
<comment type="caution">
    <text evidence="15">The sequence shown here is derived from an EMBL/GenBank/DDBJ whole genome shotgun (WGS) entry which is preliminary data.</text>
</comment>
<evidence type="ECO:0000256" key="7">
    <source>
        <dbReference type="ARBA" id="ARBA00023157"/>
    </source>
</evidence>
<evidence type="ECO:0000313" key="16">
    <source>
        <dbReference type="Proteomes" id="UP001175271"/>
    </source>
</evidence>
<feature type="active site" evidence="9">
    <location>
        <position position="1226"/>
    </location>
</feature>
<feature type="active site" evidence="9">
    <location>
        <position position="338"/>
    </location>
</feature>
<feature type="region of interest" description="Disordered" evidence="11">
    <location>
        <begin position="576"/>
        <end position="755"/>
    </location>
</feature>
<feature type="chain" id="PRO_5041483382" description="Metalloendopeptidase" evidence="10">
    <location>
        <begin position="19"/>
        <end position="1642"/>
    </location>
</feature>
<evidence type="ECO:0000256" key="10">
    <source>
        <dbReference type="RuleBase" id="RU361183"/>
    </source>
</evidence>
<evidence type="ECO:0000256" key="8">
    <source>
        <dbReference type="PROSITE-ProRule" id="PRU00059"/>
    </source>
</evidence>
<dbReference type="Proteomes" id="UP001175271">
    <property type="component" value="Unassembled WGS sequence"/>
</dbReference>
<dbReference type="GO" id="GO:0004222">
    <property type="term" value="F:metalloendopeptidase activity"/>
    <property type="evidence" value="ECO:0007669"/>
    <property type="project" value="UniProtKB-UniRule"/>
</dbReference>
<keyword evidence="10" id="KW-0732">Signal</keyword>
<feature type="binding site" evidence="9">
    <location>
        <position position="1225"/>
    </location>
    <ligand>
        <name>Zn(2+)</name>
        <dbReference type="ChEBI" id="CHEBI:29105"/>
        <note>catalytic</note>
    </ligand>
</feature>
<feature type="domain" description="CUB" evidence="12">
    <location>
        <begin position="447"/>
        <end position="572"/>
    </location>
</feature>
<feature type="binding site" evidence="9">
    <location>
        <position position="337"/>
    </location>
    <ligand>
        <name>Zn(2+)</name>
        <dbReference type="ChEBI" id="CHEBI:29105"/>
        <note>catalytic</note>
    </ligand>
</feature>
<feature type="signal peptide" evidence="10">
    <location>
        <begin position="1"/>
        <end position="18"/>
    </location>
</feature>
<dbReference type="SMART" id="SM00235">
    <property type="entry name" value="ZnMc"/>
    <property type="match status" value="2"/>
</dbReference>
<keyword evidence="5 9" id="KW-0862">Zinc</keyword>
<dbReference type="PRINTS" id="PR00480">
    <property type="entry name" value="ASTACIN"/>
</dbReference>
<keyword evidence="1" id="KW-0245">EGF-like domain</keyword>
<feature type="binding site" evidence="9">
    <location>
        <position position="347"/>
    </location>
    <ligand>
        <name>Zn(2+)</name>
        <dbReference type="ChEBI" id="CHEBI:29105"/>
        <note>catalytic</note>
    </ligand>
</feature>